<reference evidence="1 2" key="1">
    <citation type="submission" date="2020-08" db="EMBL/GenBank/DDBJ databases">
        <title>Genomic Encyclopedia of Type Strains, Phase III (KMG-III): the genomes of soil and plant-associated and newly described type strains.</title>
        <authorList>
            <person name="Whitman W."/>
        </authorList>
    </citation>
    <scope>NUCLEOTIDE SEQUENCE [LARGE SCALE GENOMIC DNA]</scope>
    <source>
        <strain evidence="1 2">CECT 8960</strain>
    </source>
</reference>
<dbReference type="SMART" id="SM01260">
    <property type="entry name" value="LANC_like"/>
    <property type="match status" value="1"/>
</dbReference>
<comment type="caution">
    <text evidence="1">The sequence shown here is derived from an EMBL/GenBank/DDBJ whole genome shotgun (WGS) entry which is preliminary data.</text>
</comment>
<dbReference type="InterPro" id="IPR007822">
    <property type="entry name" value="LANC-like"/>
</dbReference>
<dbReference type="InterPro" id="IPR012341">
    <property type="entry name" value="6hp_glycosidase-like_sf"/>
</dbReference>
<name>A0A7W7Q6H8_9PSEU</name>
<dbReference type="Gene3D" id="1.50.10.10">
    <property type="match status" value="1"/>
</dbReference>
<dbReference type="SUPFAM" id="SSF158745">
    <property type="entry name" value="LanC-like"/>
    <property type="match status" value="1"/>
</dbReference>
<evidence type="ECO:0000313" key="2">
    <source>
        <dbReference type="Proteomes" id="UP000520767"/>
    </source>
</evidence>
<protein>
    <submittedName>
        <fullName evidence="1">Lantibiotic modifying enzyme</fullName>
    </submittedName>
</protein>
<dbReference type="GO" id="GO:0031179">
    <property type="term" value="P:peptide modification"/>
    <property type="evidence" value="ECO:0007669"/>
    <property type="project" value="InterPro"/>
</dbReference>
<gene>
    <name evidence="1" type="ORF">FHR82_003985</name>
</gene>
<dbReference type="Proteomes" id="UP000520767">
    <property type="component" value="Unassembled WGS sequence"/>
</dbReference>
<dbReference type="Pfam" id="PF05147">
    <property type="entry name" value="LANC_like"/>
    <property type="match status" value="1"/>
</dbReference>
<dbReference type="PRINTS" id="PR01950">
    <property type="entry name" value="LANCSUPER"/>
</dbReference>
<dbReference type="AlphaFoldDB" id="A0A7W7Q6H8"/>
<sequence length="414" mass="44003">MYQQVADAAWRWVLSQVRWDGELSIPESPGVAVNPDYRDGMHSGVGGLAYVLAEIRLSRPWTGEEEQLAAGIAAQVSAGIPAATDYNFFDGLASAIGVLTALGADPAPAVARLLAIAEPDGWPQTAFEPPRFVPGTRVTDVVLGTAGILLAAVWTDARELGTAAADLLLAEAEEVPTGLDWAFVPSRFRTDEVVRMPNFSHGVAGIASALAVAGLRFSRPDLVRAATRGAAHLLSLGDGYVVPQRIPADEQAVAHGWCHGGSGTSLLYLALDRAGVASVAGEAPLEWHRRALEGVRNSGLPARLRPGFWDNDGRCCGTAGVGDIFLDSWCRGGDPSDLEFAVRLADALVARAGTDGPHAYWRFVEHRNDEPLLPPGIGWMQGAAGIAAFLFRVERALRGSTEPVPRLDSWWALP</sequence>
<organism evidence="1 2">
    <name type="scientific">Actinophytocola algeriensis</name>
    <dbReference type="NCBI Taxonomy" id="1768010"/>
    <lineage>
        <taxon>Bacteria</taxon>
        <taxon>Bacillati</taxon>
        <taxon>Actinomycetota</taxon>
        <taxon>Actinomycetes</taxon>
        <taxon>Pseudonocardiales</taxon>
        <taxon>Pseudonocardiaceae</taxon>
    </lineage>
</organism>
<dbReference type="RefSeq" id="WP_221464006.1">
    <property type="nucleotide sequence ID" value="NZ_JACHJQ010000004.1"/>
</dbReference>
<dbReference type="CDD" id="cd04434">
    <property type="entry name" value="LanC_like"/>
    <property type="match status" value="1"/>
</dbReference>
<dbReference type="EMBL" id="JACHJQ010000004">
    <property type="protein sequence ID" value="MBB4907743.1"/>
    <property type="molecule type" value="Genomic_DNA"/>
</dbReference>
<evidence type="ECO:0000313" key="1">
    <source>
        <dbReference type="EMBL" id="MBB4907743.1"/>
    </source>
</evidence>
<accession>A0A7W7Q6H8</accession>
<proteinExistence type="predicted"/>
<keyword evidence="2" id="KW-1185">Reference proteome</keyword>
<dbReference type="GO" id="GO:0005975">
    <property type="term" value="P:carbohydrate metabolic process"/>
    <property type="evidence" value="ECO:0007669"/>
    <property type="project" value="InterPro"/>
</dbReference>